<dbReference type="GO" id="GO:0004620">
    <property type="term" value="F:phospholipase activity"/>
    <property type="evidence" value="ECO:0007669"/>
    <property type="project" value="TreeGrafter"/>
</dbReference>
<evidence type="ECO:0000313" key="2">
    <source>
        <dbReference type="Proteomes" id="UP000270296"/>
    </source>
</evidence>
<dbReference type="GO" id="GO:0012505">
    <property type="term" value="C:endomembrane system"/>
    <property type="evidence" value="ECO:0007669"/>
    <property type="project" value="TreeGrafter"/>
</dbReference>
<dbReference type="GO" id="GO:0052651">
    <property type="term" value="P:monoacylglycerol catabolic process"/>
    <property type="evidence" value="ECO:0007669"/>
    <property type="project" value="TreeGrafter"/>
</dbReference>
<gene>
    <name evidence="1" type="ORF">SBAD_LOCUS2321</name>
</gene>
<organism evidence="3">
    <name type="scientific">Soboliphyme baturini</name>
    <dbReference type="NCBI Taxonomy" id="241478"/>
    <lineage>
        <taxon>Eukaryota</taxon>
        <taxon>Metazoa</taxon>
        <taxon>Ecdysozoa</taxon>
        <taxon>Nematoda</taxon>
        <taxon>Enoplea</taxon>
        <taxon>Dorylaimia</taxon>
        <taxon>Dioctophymatida</taxon>
        <taxon>Dioctophymatoidea</taxon>
        <taxon>Soboliphymatidae</taxon>
        <taxon>Soboliphyme</taxon>
    </lineage>
</organism>
<name>A0A183IFC7_9BILA</name>
<evidence type="ECO:0000313" key="1">
    <source>
        <dbReference type="EMBL" id="VDO97253.1"/>
    </source>
</evidence>
<dbReference type="GO" id="GO:0047372">
    <property type="term" value="F:monoacylglycerol lipase activity"/>
    <property type="evidence" value="ECO:0007669"/>
    <property type="project" value="TreeGrafter"/>
</dbReference>
<dbReference type="InterPro" id="IPR029058">
    <property type="entry name" value="AB_hydrolase_fold"/>
</dbReference>
<sequence length="402" mass="44849">MTSHFTQSTTYGLTNCMVGEKIKPRYMATGVEEQTGREETGAKLTNFAKHFVCSMIAHTIGIRLLYPGMISLIQKNLLSTLNEGRINLLTTFSAKRLNQCHIKHLYIIANYVDAVFVDRRNGSSFSNGNVLVVTCEGNAGFYEIGCPKPPLAAGYSVLGWNHPGFGGSSGLPWPKHEFESIDVVLQFALSQGMTLGGCCNLKHSFSGFLEEQIVIYAWSIGGFVASWAGVNYPNIKAIILDAPFDDLLPLALKTLPESCSDLVEYTVRNFMNLHTAALIKDYNGRLGIIRRSKDEILSSPDDLLGANRCNSLINTVLSTSDDGWSVRIDKMEVSQCREMLASYVQKHGTQFPMYVGKEEDTAVRRRLSFYLLQHMVTTFDALHCTELPAFLFRVPHHPWEQE</sequence>
<dbReference type="OrthoDB" id="6412627at2759"/>
<reference evidence="1 2" key="2">
    <citation type="submission" date="2018-11" db="EMBL/GenBank/DDBJ databases">
        <authorList>
            <consortium name="Pathogen Informatics"/>
        </authorList>
    </citation>
    <scope>NUCLEOTIDE SEQUENCE [LARGE SCALE GENOMIC DNA]</scope>
</reference>
<protein>
    <submittedName>
        <fullName evidence="3">AB hydrolase-1 domain-containing protein</fullName>
    </submittedName>
</protein>
<dbReference type="Proteomes" id="UP000270296">
    <property type="component" value="Unassembled WGS sequence"/>
</dbReference>
<dbReference type="SUPFAM" id="SSF53474">
    <property type="entry name" value="alpha/beta-Hydrolases"/>
    <property type="match status" value="1"/>
</dbReference>
<keyword evidence="2" id="KW-1185">Reference proteome</keyword>
<dbReference type="PANTHER" id="PTHR12277:SF72">
    <property type="entry name" value="BAT5L PROTEIN"/>
    <property type="match status" value="1"/>
</dbReference>
<accession>A0A183IFC7</accession>
<dbReference type="WBParaSite" id="SBAD_0000243001-mRNA-1">
    <property type="protein sequence ID" value="SBAD_0000243001-mRNA-1"/>
    <property type="gene ID" value="SBAD_0000243001"/>
</dbReference>
<dbReference type="Gene3D" id="3.40.50.1820">
    <property type="entry name" value="alpha/beta hydrolase"/>
    <property type="match status" value="1"/>
</dbReference>
<proteinExistence type="predicted"/>
<dbReference type="EMBL" id="UZAM01007174">
    <property type="protein sequence ID" value="VDO97253.1"/>
    <property type="molecule type" value="Genomic_DNA"/>
</dbReference>
<dbReference type="AlphaFoldDB" id="A0A183IFC7"/>
<evidence type="ECO:0000313" key="3">
    <source>
        <dbReference type="WBParaSite" id="SBAD_0000243001-mRNA-1"/>
    </source>
</evidence>
<reference evidence="3" key="1">
    <citation type="submission" date="2016-06" db="UniProtKB">
        <authorList>
            <consortium name="WormBaseParasite"/>
        </authorList>
    </citation>
    <scope>IDENTIFICATION</scope>
</reference>
<dbReference type="GO" id="GO:0006660">
    <property type="term" value="P:phosphatidylserine catabolic process"/>
    <property type="evidence" value="ECO:0007669"/>
    <property type="project" value="TreeGrafter"/>
</dbReference>
<dbReference type="PANTHER" id="PTHR12277">
    <property type="entry name" value="ALPHA/BETA HYDROLASE DOMAIN-CONTAINING PROTEIN"/>
    <property type="match status" value="1"/>
</dbReference>